<name>A0A7W6DKN1_9SPHN</name>
<evidence type="ECO:0000313" key="2">
    <source>
        <dbReference type="EMBL" id="MBB3982332.1"/>
    </source>
</evidence>
<protein>
    <submittedName>
        <fullName evidence="2">Catechol 2,3-dioxygenase-like lactoylglutathione lyase family enzyme</fullName>
    </submittedName>
</protein>
<gene>
    <name evidence="2" type="ORF">GGR44_001995</name>
</gene>
<dbReference type="RefSeq" id="WP_183955408.1">
    <property type="nucleotide sequence ID" value="NZ_JACIEB010000004.1"/>
</dbReference>
<accession>A0A7W6DKN1</accession>
<dbReference type="AlphaFoldDB" id="A0A7W6DKN1"/>
<feature type="domain" description="VOC" evidence="1">
    <location>
        <begin position="3"/>
        <end position="123"/>
    </location>
</feature>
<dbReference type="PANTHER" id="PTHR35006">
    <property type="entry name" value="GLYOXALASE FAMILY PROTEIN (AFU_ORTHOLOGUE AFUA_5G14830)"/>
    <property type="match status" value="1"/>
</dbReference>
<dbReference type="GO" id="GO:0051213">
    <property type="term" value="F:dioxygenase activity"/>
    <property type="evidence" value="ECO:0007669"/>
    <property type="project" value="UniProtKB-KW"/>
</dbReference>
<dbReference type="GO" id="GO:0016829">
    <property type="term" value="F:lyase activity"/>
    <property type="evidence" value="ECO:0007669"/>
    <property type="project" value="UniProtKB-KW"/>
</dbReference>
<keyword evidence="2" id="KW-0456">Lyase</keyword>
<keyword evidence="2" id="KW-0223">Dioxygenase</keyword>
<dbReference type="Proteomes" id="UP000552757">
    <property type="component" value="Unassembled WGS sequence"/>
</dbReference>
<keyword evidence="2" id="KW-0560">Oxidoreductase</keyword>
<dbReference type="EMBL" id="JACIEB010000004">
    <property type="protein sequence ID" value="MBB3982332.1"/>
    <property type="molecule type" value="Genomic_DNA"/>
</dbReference>
<dbReference type="Gene3D" id="3.10.180.10">
    <property type="entry name" value="2,3-Dihydroxybiphenyl 1,2-Dioxygenase, domain 1"/>
    <property type="match status" value="1"/>
</dbReference>
<reference evidence="2 3" key="1">
    <citation type="submission" date="2020-08" db="EMBL/GenBank/DDBJ databases">
        <title>Genomic Encyclopedia of Type Strains, Phase IV (KMG-IV): sequencing the most valuable type-strain genomes for metagenomic binning, comparative biology and taxonomic classification.</title>
        <authorList>
            <person name="Goeker M."/>
        </authorList>
    </citation>
    <scope>NUCLEOTIDE SEQUENCE [LARGE SCALE GENOMIC DNA]</scope>
    <source>
        <strain evidence="2 3">DSM 29348</strain>
    </source>
</reference>
<evidence type="ECO:0000313" key="3">
    <source>
        <dbReference type="Proteomes" id="UP000552757"/>
    </source>
</evidence>
<dbReference type="PROSITE" id="PS51819">
    <property type="entry name" value="VOC"/>
    <property type="match status" value="1"/>
</dbReference>
<proteinExistence type="predicted"/>
<comment type="caution">
    <text evidence="2">The sequence shown here is derived from an EMBL/GenBank/DDBJ whole genome shotgun (WGS) entry which is preliminary data.</text>
</comment>
<dbReference type="Pfam" id="PF00903">
    <property type="entry name" value="Glyoxalase"/>
    <property type="match status" value="1"/>
</dbReference>
<dbReference type="InterPro" id="IPR004360">
    <property type="entry name" value="Glyas_Fos-R_dOase_dom"/>
</dbReference>
<dbReference type="PANTHER" id="PTHR35006:SF1">
    <property type="entry name" value="BLL2941 PROTEIN"/>
    <property type="match status" value="1"/>
</dbReference>
<evidence type="ECO:0000259" key="1">
    <source>
        <dbReference type="PROSITE" id="PS51819"/>
    </source>
</evidence>
<dbReference type="InterPro" id="IPR037523">
    <property type="entry name" value="VOC_core"/>
</dbReference>
<dbReference type="SUPFAM" id="SSF54593">
    <property type="entry name" value="Glyoxalase/Bleomycin resistance protein/Dihydroxybiphenyl dioxygenase"/>
    <property type="match status" value="1"/>
</dbReference>
<keyword evidence="3" id="KW-1185">Reference proteome</keyword>
<dbReference type="CDD" id="cd07262">
    <property type="entry name" value="VOC_like"/>
    <property type="match status" value="1"/>
</dbReference>
<dbReference type="InterPro" id="IPR029068">
    <property type="entry name" value="Glyas_Bleomycin-R_OHBP_Dase"/>
</dbReference>
<organism evidence="2 3">
    <name type="scientific">Sphingobium fontiphilum</name>
    <dbReference type="NCBI Taxonomy" id="944425"/>
    <lineage>
        <taxon>Bacteria</taxon>
        <taxon>Pseudomonadati</taxon>
        <taxon>Pseudomonadota</taxon>
        <taxon>Alphaproteobacteria</taxon>
        <taxon>Sphingomonadales</taxon>
        <taxon>Sphingomonadaceae</taxon>
        <taxon>Sphingobium</taxon>
    </lineage>
</organism>
<sequence>MSVFTHVSVGTNDVEQSRRFYDAVLAPLGMKRLFDAEKMSVWGAEQPAIMVTKPANGGEATYANGGTIGLAAPSRAAVDAFHAAALANGGACDGPPGLRAFAPNAYGAYVRDGVGNKFCAYCYAPE</sequence>